<evidence type="ECO:0000256" key="2">
    <source>
        <dbReference type="SAM" id="MobiDB-lite"/>
    </source>
</evidence>
<feature type="transmembrane region" description="Helical" evidence="3">
    <location>
        <begin position="941"/>
        <end position="963"/>
    </location>
</feature>
<keyword evidence="5" id="KW-1185">Reference proteome</keyword>
<dbReference type="Proteomes" id="UP001165065">
    <property type="component" value="Unassembled WGS sequence"/>
</dbReference>
<accession>A0A9W7L3B5</accession>
<feature type="transmembrane region" description="Helical" evidence="3">
    <location>
        <begin position="645"/>
        <end position="663"/>
    </location>
</feature>
<evidence type="ECO:0000256" key="3">
    <source>
        <dbReference type="SAM" id="Phobius"/>
    </source>
</evidence>
<feature type="transmembrane region" description="Helical" evidence="3">
    <location>
        <begin position="519"/>
        <end position="537"/>
    </location>
</feature>
<feature type="transmembrane region" description="Helical" evidence="3">
    <location>
        <begin position="316"/>
        <end position="334"/>
    </location>
</feature>
<proteinExistence type="predicted"/>
<reference evidence="5" key="1">
    <citation type="journal article" date="2023" name="Commun. Biol.">
        <title>Genome analysis of Parmales, the sister group of diatoms, reveals the evolutionary specialization of diatoms from phago-mixotrophs to photoautotrophs.</title>
        <authorList>
            <person name="Ban H."/>
            <person name="Sato S."/>
            <person name="Yoshikawa S."/>
            <person name="Yamada K."/>
            <person name="Nakamura Y."/>
            <person name="Ichinomiya M."/>
            <person name="Sato N."/>
            <person name="Blanc-Mathieu R."/>
            <person name="Endo H."/>
            <person name="Kuwata A."/>
            <person name="Ogata H."/>
        </authorList>
    </citation>
    <scope>NUCLEOTIDE SEQUENCE [LARGE SCALE GENOMIC DNA]</scope>
</reference>
<feature type="transmembrane region" description="Helical" evidence="3">
    <location>
        <begin position="812"/>
        <end position="835"/>
    </location>
</feature>
<organism evidence="4 5">
    <name type="scientific">Triparma columacea</name>
    <dbReference type="NCBI Taxonomy" id="722753"/>
    <lineage>
        <taxon>Eukaryota</taxon>
        <taxon>Sar</taxon>
        <taxon>Stramenopiles</taxon>
        <taxon>Ochrophyta</taxon>
        <taxon>Bolidophyceae</taxon>
        <taxon>Parmales</taxon>
        <taxon>Triparmaceae</taxon>
        <taxon>Triparma</taxon>
    </lineage>
</organism>
<keyword evidence="3" id="KW-1133">Transmembrane helix</keyword>
<feature type="region of interest" description="Disordered" evidence="2">
    <location>
        <begin position="460"/>
        <end position="485"/>
    </location>
</feature>
<feature type="transmembrane region" description="Helical" evidence="3">
    <location>
        <begin position="1206"/>
        <end position="1228"/>
    </location>
</feature>
<feature type="transmembrane region" description="Helical" evidence="3">
    <location>
        <begin position="214"/>
        <end position="233"/>
    </location>
</feature>
<feature type="transmembrane region" description="Helical" evidence="3">
    <location>
        <begin position="618"/>
        <end position="639"/>
    </location>
</feature>
<feature type="transmembrane region" description="Helical" evidence="3">
    <location>
        <begin position="1170"/>
        <end position="1194"/>
    </location>
</feature>
<feature type="compositionally biased region" description="Basic and acidic residues" evidence="2">
    <location>
        <begin position="460"/>
        <end position="479"/>
    </location>
</feature>
<feature type="transmembrane region" description="Helical" evidence="3">
    <location>
        <begin position="155"/>
        <end position="175"/>
    </location>
</feature>
<comment type="caution">
    <text evidence="4">The sequence shown here is derived from an EMBL/GenBank/DDBJ whole genome shotgun (WGS) entry which is preliminary data.</text>
</comment>
<feature type="transmembrane region" description="Helical" evidence="3">
    <location>
        <begin position="1135"/>
        <end position="1158"/>
    </location>
</feature>
<feature type="region of interest" description="Disordered" evidence="2">
    <location>
        <begin position="19"/>
        <end position="39"/>
    </location>
</feature>
<feature type="transmembrane region" description="Helical" evidence="3">
    <location>
        <begin position="1055"/>
        <end position="1075"/>
    </location>
</feature>
<evidence type="ECO:0000313" key="4">
    <source>
        <dbReference type="EMBL" id="GMI28283.1"/>
    </source>
</evidence>
<keyword evidence="3" id="KW-0472">Membrane</keyword>
<feature type="transmembrane region" description="Helical" evidence="3">
    <location>
        <begin position="48"/>
        <end position="70"/>
    </location>
</feature>
<keyword evidence="3" id="KW-0812">Transmembrane</keyword>
<feature type="transmembrane region" description="Helical" evidence="3">
    <location>
        <begin position="774"/>
        <end position="792"/>
    </location>
</feature>
<dbReference type="OrthoDB" id="194683at2759"/>
<evidence type="ECO:0000256" key="1">
    <source>
        <dbReference type="SAM" id="Coils"/>
    </source>
</evidence>
<feature type="transmembrane region" description="Helical" evidence="3">
    <location>
        <begin position="549"/>
        <end position="568"/>
    </location>
</feature>
<dbReference type="EMBL" id="BRYA01000661">
    <property type="protein sequence ID" value="GMI28283.1"/>
    <property type="molecule type" value="Genomic_DNA"/>
</dbReference>
<keyword evidence="1" id="KW-0175">Coiled coil</keyword>
<gene>
    <name evidence="4" type="ORF">TrCOL_g13057</name>
</gene>
<feature type="coiled-coil region" evidence="1">
    <location>
        <begin position="1249"/>
        <end position="1302"/>
    </location>
</feature>
<name>A0A9W7L3B5_9STRA</name>
<feature type="transmembrane region" description="Helical" evidence="3">
    <location>
        <begin position="354"/>
        <end position="377"/>
    </location>
</feature>
<evidence type="ECO:0000313" key="5">
    <source>
        <dbReference type="Proteomes" id="UP001165065"/>
    </source>
</evidence>
<protein>
    <submittedName>
        <fullName evidence="4">Uncharacterized protein</fullName>
    </submittedName>
</protein>
<sequence length="1416" mass="162128">MEKNGGGHGLSIEVTSLKSVGSPNQSPFPSPKNFPSSPITPVNSPQKILARGFLMFFTLLYALEVVFWFTNTEFNFPHYFDFYSSSISNIQIPQVLAPMSAQAVFTHWMLHIEKIYVNSDPRDPCPIPPEPQVGWNPFSKLREDQISTLLLKAHFVLHNGMLVLTLIGCIVYGKMGNSFEVIMQVSIIPVLYHFFTIMTVTIRLRHDTLELEKMAEYSFSFGLGTIFICIFLASETLGCFLYDTDAILRDDADRLADLSDFDYGPRKCFSTLYGNYMLSYNAVYANLTYVLLYWLVDSDFRIISLMRLKLPKQYTIAFIMQTIASVIFIFFFSQKEFPTKRTDEWWPYAKTMYMGMWGYSLIVLCYKNIPSLTVIGFDSRFFSERHMLIISDTQEKKFFKSPEVLNEDMVDIKISAEMDARHKEMMEVVEYEEEGTDLILGGGEVGGGVEGEEVREMEHAEMSKRSHEVLQSKAEEKTRPSSPVGDLVRKHFAKPSWLNQSFRHGKAALAKGVTSKKMFVLRFMLCSFSYALLGLFLSMVKNFDFYKLYYFDMTGALSFCSVCVHYSIMAQYPSIYDKSAYLDSKPLWDPILENGRQVRSNFRWGRLIQMVVSPKLQFYLHNICVFGWRIVGAMMGVGNYGMSDVVIAVASFIMAMFIYYYIIRRMCAALRQRMEPGYSSDNGVELKEKLFLDGMSSLAVTVFFVFEVFGCVIQVQEDPLLTSEDVLKETCGLYKMANTSMAINIVFIQIMNHLTFSEMSGVELFTFKMRRYHLVAFFIVLIPCYTSVFLFSRREQVDSLNMDDIDFFKQPLLKVATVVGGTYFSFIWVIILVILGYRAKRVRDYDFFASDIEAIKNRFAPEEEPDEGRPSQNERASIASWEKLKGNMGAVAAAVRESESATEDENTTEVLKRGRAISAVTKFTQNKKIYEGRKATHRRLWILKVVLSFGTILFVVAQVFYLVSYSSKNTESSKKSKGLAYIAQPLSFACCMMHYFCDIDIENESVSISRRIKLQFLLGTEGRGSTFEYVHIFLHIVAHTIIPMVMYGLEGGEKLWNVLASVCVFFLWLYFLFLCREVRVQLDEKHKTLLEIEKTLERFFGECFAALLVIIYVSMEASGCIEGAVDLDLECSSYFNSARIFAATMAVPLVLYVATFVADLSMYDLMTNNVNFVLGAGLFMTFLTGGISVFAFAIRTWSFDPDDLPFFYTLNFIDFWEVMMFGAINLVMKGVLHDCKKLSLDDTEKMNILQQLAEDIMSVEREVEEFEKVLQVAEDEGDLEKIDKLKLAYAGLKRTQKEMQHREAELGRKGTLTRQESIEALHRSKAKVMRRHSIIAEKNILLNESDTESQLRHCRIIRQLNEADIDEDIKEREFIRTLFGSHDGMSEEETGGDGEGVHYRASRGSRISSNWLGLIV</sequence>
<feature type="transmembrane region" description="Helical" evidence="3">
    <location>
        <begin position="277"/>
        <end position="296"/>
    </location>
</feature>
<feature type="transmembrane region" description="Helical" evidence="3">
    <location>
        <begin position="181"/>
        <end position="202"/>
    </location>
</feature>
<feature type="transmembrane region" description="Helical" evidence="3">
    <location>
        <begin position="1096"/>
        <end position="1115"/>
    </location>
</feature>